<evidence type="ECO:0000259" key="2">
    <source>
        <dbReference type="SMART" id="SM00858"/>
    </source>
</evidence>
<evidence type="ECO:0000313" key="4">
    <source>
        <dbReference type="Proteomes" id="UP001623041"/>
    </source>
</evidence>
<accession>A0ABW8RHR9</accession>
<dbReference type="PANTHER" id="PTHR30536">
    <property type="entry name" value="ALTRONATE/GALACTARATE DEHYDRATASE"/>
    <property type="match status" value="1"/>
</dbReference>
<gene>
    <name evidence="3" type="ORF">ACJEBI_16250</name>
</gene>
<dbReference type="RefSeq" id="WP_406581578.1">
    <property type="nucleotide sequence ID" value="NZ_JBJHQH010000012.1"/>
</dbReference>
<proteinExistence type="predicted"/>
<dbReference type="EMBL" id="JBJHQH010000012">
    <property type="protein sequence ID" value="MFK9093025.1"/>
    <property type="molecule type" value="Genomic_DNA"/>
</dbReference>
<comment type="caution">
    <text evidence="3">The sequence shown here is derived from an EMBL/GenBank/DDBJ whole genome shotgun (WGS) entry which is preliminary data.</text>
</comment>
<dbReference type="InterPro" id="IPR044144">
    <property type="entry name" value="SAF_UxaA/GarD"/>
</dbReference>
<dbReference type="PANTHER" id="PTHR30536:SF5">
    <property type="entry name" value="ALTRONATE DEHYDRATASE"/>
    <property type="match status" value="1"/>
</dbReference>
<feature type="domain" description="SAF" evidence="2">
    <location>
        <begin position="14"/>
        <end position="87"/>
    </location>
</feature>
<dbReference type="InterPro" id="IPR013974">
    <property type="entry name" value="SAF"/>
</dbReference>
<keyword evidence="4" id="KW-1185">Reference proteome</keyword>
<dbReference type="SMART" id="SM00858">
    <property type="entry name" value="SAF"/>
    <property type="match status" value="1"/>
</dbReference>
<dbReference type="CDD" id="cd11613">
    <property type="entry name" value="SAF_AH_GD"/>
    <property type="match status" value="1"/>
</dbReference>
<protein>
    <submittedName>
        <fullName evidence="3">UxaA family hydrolase</fullName>
    </submittedName>
</protein>
<keyword evidence="3" id="KW-0378">Hydrolase</keyword>
<dbReference type="InterPro" id="IPR052172">
    <property type="entry name" value="UxaA_altronate/galactarate_dh"/>
</dbReference>
<dbReference type="Proteomes" id="UP001623041">
    <property type="component" value="Unassembled WGS sequence"/>
</dbReference>
<keyword evidence="1" id="KW-0456">Lyase</keyword>
<sequence length="104" mass="11705">MSRKFNALKLNATDNVAVALRSIHEGEWLSIQGDSEIVQVMQKIPYGHKIATTLIPKDAKIIKYGECMGISTEEIQPGYHVHVFNVRGLKEEERLSSTKEVQLP</sequence>
<dbReference type="GO" id="GO:0016787">
    <property type="term" value="F:hydrolase activity"/>
    <property type="evidence" value="ECO:0007669"/>
    <property type="project" value="UniProtKB-KW"/>
</dbReference>
<name>A0ABW8RHR9_9BACI</name>
<reference evidence="3 4" key="1">
    <citation type="submission" date="2024-11" db="EMBL/GenBank/DDBJ databases">
        <authorList>
            <person name="Lucas J.A."/>
        </authorList>
    </citation>
    <scope>NUCLEOTIDE SEQUENCE [LARGE SCALE GENOMIC DNA]</scope>
    <source>
        <strain evidence="3 4">Z 5.4</strain>
    </source>
</reference>
<evidence type="ECO:0000313" key="3">
    <source>
        <dbReference type="EMBL" id="MFK9093025.1"/>
    </source>
</evidence>
<dbReference type="Gene3D" id="2.30.130.110">
    <property type="match status" value="1"/>
</dbReference>
<organism evidence="3 4">
    <name type="scientific">Bacillus salipaludis</name>
    <dbReference type="NCBI Taxonomy" id="2547811"/>
    <lineage>
        <taxon>Bacteria</taxon>
        <taxon>Bacillati</taxon>
        <taxon>Bacillota</taxon>
        <taxon>Bacilli</taxon>
        <taxon>Bacillales</taxon>
        <taxon>Bacillaceae</taxon>
        <taxon>Bacillus</taxon>
    </lineage>
</organism>
<evidence type="ECO:0000256" key="1">
    <source>
        <dbReference type="ARBA" id="ARBA00023239"/>
    </source>
</evidence>